<evidence type="ECO:0000256" key="1">
    <source>
        <dbReference type="SAM" id="Phobius"/>
    </source>
</evidence>
<evidence type="ECO:0000313" key="2">
    <source>
        <dbReference type="EMBL" id="RZS71248.1"/>
    </source>
</evidence>
<sequence>MQNNSTAIRWVLAGGVLFSLVFFHEKLALNLVLFDLFILAALFLQYAEARQNAAVRWFALGHLTSLAMLVLHNTVLSVFACVITLALTVAYGLYLHRSPWYAGASGIANIFVSPYLFFRDLFTNQKREKKKRKWTKLIRFAILPVFLLVFFFGIYSIGNSALNQFTEKLINEISWALERFIETFSWGRFLLLLLGLMVSSALLLKRHSRHLSEKDLAHDDDLQRKRITWAERSHNPFYNLVATFMGKLATGMMALKNENTTGLISLLSLNALLLVVNILDLNNIWLNYDPSKEQAMSQLVHEGTYVLIFSIVMAMMVVLFFFKGNLNFYNRNKWLKYGAYCWIIQNTFLVASVFMRDLYYIQRHGLAYKRLGVLFFLLMVLIGLISVALKVKNRKTNYYLLRVNATAAIIVLVMASTVHWDELIAGYNLSRKDKLDLDVPFLLTLSDKTIPLLEKNIAFLQQLEDKAPPKVERDFYDAGSCNACFVEQLKYKEKQFLKKQSAYSWLSWNYADNYVKRYLTYLSTSH</sequence>
<feature type="transmembrane region" description="Helical" evidence="1">
    <location>
        <begin position="7"/>
        <end position="23"/>
    </location>
</feature>
<dbReference type="Proteomes" id="UP000293874">
    <property type="component" value="Unassembled WGS sequence"/>
</dbReference>
<feature type="transmembrane region" description="Helical" evidence="1">
    <location>
        <begin position="100"/>
        <end position="118"/>
    </location>
</feature>
<feature type="transmembrane region" description="Helical" evidence="1">
    <location>
        <begin position="334"/>
        <end position="355"/>
    </location>
</feature>
<feature type="transmembrane region" description="Helical" evidence="1">
    <location>
        <begin position="68"/>
        <end position="94"/>
    </location>
</feature>
<gene>
    <name evidence="2" type="ORF">EV199_3150</name>
</gene>
<keyword evidence="1" id="KW-1133">Transmembrane helix</keyword>
<reference evidence="2 3" key="1">
    <citation type="submission" date="2019-02" db="EMBL/GenBank/DDBJ databases">
        <title>Genomic Encyclopedia of Type Strains, Phase IV (KMG-IV): sequencing the most valuable type-strain genomes for metagenomic binning, comparative biology and taxonomic classification.</title>
        <authorList>
            <person name="Goeker M."/>
        </authorList>
    </citation>
    <scope>NUCLEOTIDE SEQUENCE [LARGE SCALE GENOMIC DNA]</scope>
    <source>
        <strain evidence="2 3">DSM 18116</strain>
    </source>
</reference>
<feature type="transmembrane region" description="Helical" evidence="1">
    <location>
        <begin position="138"/>
        <end position="158"/>
    </location>
</feature>
<accession>A0A4Q7MS15</accession>
<dbReference type="Pfam" id="PF13687">
    <property type="entry name" value="DUF4153"/>
    <property type="match status" value="1"/>
</dbReference>
<feature type="transmembrane region" description="Helical" evidence="1">
    <location>
        <begin position="305"/>
        <end position="322"/>
    </location>
</feature>
<feature type="transmembrane region" description="Helical" evidence="1">
    <location>
        <begin position="29"/>
        <end position="47"/>
    </location>
</feature>
<dbReference type="RefSeq" id="WP_130541775.1">
    <property type="nucleotide sequence ID" value="NZ_SGXA01000002.1"/>
</dbReference>
<evidence type="ECO:0000313" key="3">
    <source>
        <dbReference type="Proteomes" id="UP000293874"/>
    </source>
</evidence>
<keyword evidence="1" id="KW-0472">Membrane</keyword>
<feature type="transmembrane region" description="Helical" evidence="1">
    <location>
        <begin position="367"/>
        <end position="387"/>
    </location>
</feature>
<keyword evidence="1" id="KW-0812">Transmembrane</keyword>
<feature type="transmembrane region" description="Helical" evidence="1">
    <location>
        <begin position="185"/>
        <end position="204"/>
    </location>
</feature>
<dbReference type="AlphaFoldDB" id="A0A4Q7MS15"/>
<feature type="transmembrane region" description="Helical" evidence="1">
    <location>
        <begin position="262"/>
        <end position="285"/>
    </location>
</feature>
<dbReference type="InterPro" id="IPR025291">
    <property type="entry name" value="DUF4153"/>
</dbReference>
<feature type="transmembrane region" description="Helical" evidence="1">
    <location>
        <begin position="399"/>
        <end position="420"/>
    </location>
</feature>
<comment type="caution">
    <text evidence="2">The sequence shown here is derived from an EMBL/GenBank/DDBJ whole genome shotgun (WGS) entry which is preliminary data.</text>
</comment>
<dbReference type="EMBL" id="SGXA01000002">
    <property type="protein sequence ID" value="RZS71248.1"/>
    <property type="molecule type" value="Genomic_DNA"/>
</dbReference>
<name>A0A4Q7MS15_9BACT</name>
<organism evidence="2 3">
    <name type="scientific">Pseudobacter ginsenosidimutans</name>
    <dbReference type="NCBI Taxonomy" id="661488"/>
    <lineage>
        <taxon>Bacteria</taxon>
        <taxon>Pseudomonadati</taxon>
        <taxon>Bacteroidota</taxon>
        <taxon>Chitinophagia</taxon>
        <taxon>Chitinophagales</taxon>
        <taxon>Chitinophagaceae</taxon>
        <taxon>Pseudobacter</taxon>
    </lineage>
</organism>
<protein>
    <submittedName>
        <fullName evidence="2">Uncharacterized protein DUF4173</fullName>
    </submittedName>
</protein>
<proteinExistence type="predicted"/>
<keyword evidence="3" id="KW-1185">Reference proteome</keyword>